<evidence type="ECO:0000313" key="2">
    <source>
        <dbReference type="EMBL" id="MOY34797.1"/>
    </source>
</evidence>
<evidence type="ECO:0000256" key="1">
    <source>
        <dbReference type="SAM" id="SignalP"/>
    </source>
</evidence>
<dbReference type="AlphaFoldDB" id="A0A4D5REJ9"/>
<proteinExistence type="predicted"/>
<name>A0A4D5REJ9_IXOSC</name>
<sequence>MCLLLFFFGSMIPDCRSLTRLFIDSRQFGFGGLFLSRITAVFTGTARVYFEMGPACEWVVTVACTRAVISFQNQVYNISADRHLYLM</sequence>
<accession>A0A4D5REJ9</accession>
<organism evidence="2">
    <name type="scientific">Ixodes scapularis</name>
    <name type="common">Black-legged tick</name>
    <name type="synonym">Deer tick</name>
    <dbReference type="NCBI Taxonomy" id="6945"/>
    <lineage>
        <taxon>Eukaryota</taxon>
        <taxon>Metazoa</taxon>
        <taxon>Ecdysozoa</taxon>
        <taxon>Arthropoda</taxon>
        <taxon>Chelicerata</taxon>
        <taxon>Arachnida</taxon>
        <taxon>Acari</taxon>
        <taxon>Parasitiformes</taxon>
        <taxon>Ixodida</taxon>
        <taxon>Ixodoidea</taxon>
        <taxon>Ixodidae</taxon>
        <taxon>Ixodinae</taxon>
        <taxon>Ixodes</taxon>
    </lineage>
</organism>
<dbReference type="EMBL" id="GHJT01000826">
    <property type="protein sequence ID" value="MOY34797.1"/>
    <property type="molecule type" value="Transcribed_RNA"/>
</dbReference>
<keyword evidence="1" id="KW-0732">Signal</keyword>
<protein>
    <submittedName>
        <fullName evidence="2">Putative secreted protein</fullName>
    </submittedName>
</protein>
<feature type="chain" id="PRO_5020022008" evidence="1">
    <location>
        <begin position="18"/>
        <end position="87"/>
    </location>
</feature>
<reference evidence="2" key="1">
    <citation type="submission" date="2019-04" db="EMBL/GenBank/DDBJ databases">
        <title>An insight into the mialome of Ixodes scapularis.</title>
        <authorList>
            <person name="Ribeiro J.M."/>
            <person name="Mather T.N."/>
            <person name="Karim S."/>
        </authorList>
    </citation>
    <scope>NUCLEOTIDE SEQUENCE</scope>
</reference>
<feature type="signal peptide" evidence="1">
    <location>
        <begin position="1"/>
        <end position="17"/>
    </location>
</feature>